<dbReference type="GO" id="GO:0004662">
    <property type="term" value="F:CAAX-protein geranylgeranyltransferase activity"/>
    <property type="evidence" value="ECO:0007669"/>
    <property type="project" value="UniProtKB-EC"/>
</dbReference>
<evidence type="ECO:0000313" key="15">
    <source>
        <dbReference type="Proteomes" id="UP000664169"/>
    </source>
</evidence>
<dbReference type="PANTHER" id="PTHR11129:SF1">
    <property type="entry name" value="PROTEIN FARNESYLTRANSFERASE_GERANYLGERANYLTRANSFERASE TYPE-1 SUBUNIT ALPHA"/>
    <property type="match status" value="1"/>
</dbReference>
<dbReference type="GO" id="GO:0005965">
    <property type="term" value="C:protein farnesyltransferase complex"/>
    <property type="evidence" value="ECO:0007669"/>
    <property type="project" value="TreeGrafter"/>
</dbReference>
<comment type="similarity">
    <text evidence="2">Belongs to the protein prenyltransferase subunit alpha family.</text>
</comment>
<evidence type="ECO:0000313" key="14">
    <source>
        <dbReference type="EMBL" id="CAF9923128.1"/>
    </source>
</evidence>
<dbReference type="AlphaFoldDB" id="A0A8H3FJJ8"/>
<dbReference type="InterPro" id="IPR002088">
    <property type="entry name" value="Prenyl_trans_a"/>
</dbReference>
<dbReference type="OrthoDB" id="272289at2759"/>
<protein>
    <recommendedName>
        <fullName evidence="9">Protein farnesyltransferase/geranylgeranyltransferase type-1 subunit alpha</fullName>
        <ecNumber evidence="4">2.5.1.58</ecNumber>
        <ecNumber evidence="3">2.5.1.59</ecNumber>
    </recommendedName>
    <alternativeName>
        <fullName evidence="12">CAAX farnesyltransferase subunit alpha</fullName>
    </alternativeName>
    <alternativeName>
        <fullName evidence="11">FTase-alpha</fullName>
    </alternativeName>
    <alternativeName>
        <fullName evidence="10">Ras proteins prenyltransferase subunit alpha</fullName>
    </alternativeName>
    <alternativeName>
        <fullName evidence="13">Type I protein geranyl-geranyltransferase subunit alpha</fullName>
    </alternativeName>
</protein>
<gene>
    <name evidence="14" type="ORF">GOMPHAMPRED_002743</name>
</gene>
<evidence type="ECO:0000256" key="3">
    <source>
        <dbReference type="ARBA" id="ARBA00012700"/>
    </source>
</evidence>
<comment type="caution">
    <text evidence="14">The sequence shown here is derived from an EMBL/GenBank/DDBJ whole genome shotgun (WGS) entry which is preliminary data.</text>
</comment>
<evidence type="ECO:0000256" key="5">
    <source>
        <dbReference type="ARBA" id="ARBA00022602"/>
    </source>
</evidence>
<evidence type="ECO:0000256" key="8">
    <source>
        <dbReference type="ARBA" id="ARBA00022842"/>
    </source>
</evidence>
<name>A0A8H3FJJ8_9LECA</name>
<dbReference type="Proteomes" id="UP000664169">
    <property type="component" value="Unassembled WGS sequence"/>
</dbReference>
<dbReference type="GO" id="GO:0004660">
    <property type="term" value="F:protein farnesyltransferase activity"/>
    <property type="evidence" value="ECO:0007669"/>
    <property type="project" value="UniProtKB-EC"/>
</dbReference>
<evidence type="ECO:0000256" key="4">
    <source>
        <dbReference type="ARBA" id="ARBA00012702"/>
    </source>
</evidence>
<dbReference type="EC" id="2.5.1.59" evidence="3"/>
<keyword evidence="6" id="KW-0808">Transferase</keyword>
<accession>A0A8H3FJJ8</accession>
<evidence type="ECO:0000256" key="2">
    <source>
        <dbReference type="ARBA" id="ARBA00006734"/>
    </source>
</evidence>
<keyword evidence="15" id="KW-1185">Reference proteome</keyword>
<evidence type="ECO:0000256" key="1">
    <source>
        <dbReference type="ARBA" id="ARBA00001946"/>
    </source>
</evidence>
<keyword evidence="7" id="KW-0677">Repeat</keyword>
<evidence type="ECO:0000256" key="7">
    <source>
        <dbReference type="ARBA" id="ARBA00022737"/>
    </source>
</evidence>
<dbReference type="SUPFAM" id="SSF48439">
    <property type="entry name" value="Protein prenylyltransferase"/>
    <property type="match status" value="1"/>
</dbReference>
<dbReference type="PROSITE" id="PS51147">
    <property type="entry name" value="PFTA"/>
    <property type="match status" value="4"/>
</dbReference>
<dbReference type="GO" id="GO:0005953">
    <property type="term" value="C:CAAX-protein geranylgeranyltransferase complex"/>
    <property type="evidence" value="ECO:0007669"/>
    <property type="project" value="TreeGrafter"/>
</dbReference>
<evidence type="ECO:0000256" key="11">
    <source>
        <dbReference type="ARBA" id="ARBA00042436"/>
    </source>
</evidence>
<keyword evidence="5" id="KW-0637">Prenyltransferase</keyword>
<evidence type="ECO:0000256" key="13">
    <source>
        <dbReference type="ARBA" id="ARBA00043219"/>
    </source>
</evidence>
<dbReference type="PANTHER" id="PTHR11129">
    <property type="entry name" value="PROTEIN FARNESYLTRANSFERASE ALPHA SUBUNIT/RAB GERANYLGERANYL TRANSFERASE ALPHA SUBUNIT"/>
    <property type="match status" value="1"/>
</dbReference>
<dbReference type="EC" id="2.5.1.58" evidence="4"/>
<keyword evidence="8" id="KW-0460">Magnesium</keyword>
<evidence type="ECO:0000256" key="12">
    <source>
        <dbReference type="ARBA" id="ARBA00043086"/>
    </source>
</evidence>
<dbReference type="EMBL" id="CAJPDQ010000019">
    <property type="protein sequence ID" value="CAF9923128.1"/>
    <property type="molecule type" value="Genomic_DNA"/>
</dbReference>
<dbReference type="Gene3D" id="1.25.40.120">
    <property type="entry name" value="Protein prenylyltransferase"/>
    <property type="match status" value="1"/>
</dbReference>
<reference evidence="14" key="1">
    <citation type="submission" date="2021-03" db="EMBL/GenBank/DDBJ databases">
        <authorList>
            <person name="Tagirdzhanova G."/>
        </authorList>
    </citation>
    <scope>NUCLEOTIDE SEQUENCE</scope>
</reference>
<proteinExistence type="inferred from homology"/>
<sequence>MNLTKINYEADEKWADVVPILQQEGENSLAQIAYTDEYSQATSYLRAVMASNEKSERAMELTEHIINMNPAHYTVWLYRADIIKTLSLNPVKELDKLEAISLNHPKNFQVWGYRQSIMSIIPTLPPKELSFLAKVLAKDAKNYHVWAYRQWLVEYFSLWPTSEGKGSELFFIDSLLTNDVRNNSAWNHRYFVLFGRNVESVMPLDIFTQEINYAMAKIDTAPQNASAWNYLKGILRKQKKGAKEVEHFALQYVSLEDESKIRSSHALDLLAEIWAGEASDKACQALDLLSNKYDPVRANYWQYRKSLIKAAQAA</sequence>
<evidence type="ECO:0000256" key="9">
    <source>
        <dbReference type="ARBA" id="ARBA00040965"/>
    </source>
</evidence>
<comment type="cofactor">
    <cofactor evidence="1">
        <name>Mg(2+)</name>
        <dbReference type="ChEBI" id="CHEBI:18420"/>
    </cofactor>
</comment>
<dbReference type="Pfam" id="PF01239">
    <property type="entry name" value="PPTA"/>
    <property type="match status" value="5"/>
</dbReference>
<evidence type="ECO:0000256" key="10">
    <source>
        <dbReference type="ARBA" id="ARBA00041392"/>
    </source>
</evidence>
<organism evidence="14 15">
    <name type="scientific">Gomphillus americanus</name>
    <dbReference type="NCBI Taxonomy" id="1940652"/>
    <lineage>
        <taxon>Eukaryota</taxon>
        <taxon>Fungi</taxon>
        <taxon>Dikarya</taxon>
        <taxon>Ascomycota</taxon>
        <taxon>Pezizomycotina</taxon>
        <taxon>Lecanoromycetes</taxon>
        <taxon>OSLEUM clade</taxon>
        <taxon>Ostropomycetidae</taxon>
        <taxon>Ostropales</taxon>
        <taxon>Graphidaceae</taxon>
        <taxon>Gomphilloideae</taxon>
        <taxon>Gomphillus</taxon>
    </lineage>
</organism>
<evidence type="ECO:0000256" key="6">
    <source>
        <dbReference type="ARBA" id="ARBA00022679"/>
    </source>
</evidence>